<dbReference type="EMBL" id="CP036349">
    <property type="protein sequence ID" value="QDV72441.1"/>
    <property type="molecule type" value="Genomic_DNA"/>
</dbReference>
<reference evidence="2 3" key="1">
    <citation type="submission" date="2019-02" db="EMBL/GenBank/DDBJ databases">
        <title>Deep-cultivation of Planctomycetes and their phenomic and genomic characterization uncovers novel biology.</title>
        <authorList>
            <person name="Wiegand S."/>
            <person name="Jogler M."/>
            <person name="Boedeker C."/>
            <person name="Pinto D."/>
            <person name="Vollmers J."/>
            <person name="Rivas-Marin E."/>
            <person name="Kohn T."/>
            <person name="Peeters S.H."/>
            <person name="Heuer A."/>
            <person name="Rast P."/>
            <person name="Oberbeckmann S."/>
            <person name="Bunk B."/>
            <person name="Jeske O."/>
            <person name="Meyerdierks A."/>
            <person name="Storesund J.E."/>
            <person name="Kallscheuer N."/>
            <person name="Luecker S."/>
            <person name="Lage O.M."/>
            <person name="Pohl T."/>
            <person name="Merkel B.J."/>
            <person name="Hornburger P."/>
            <person name="Mueller R.-W."/>
            <person name="Bruemmer F."/>
            <person name="Labrenz M."/>
            <person name="Spormann A.M."/>
            <person name="Op den Camp H."/>
            <person name="Overmann J."/>
            <person name="Amann R."/>
            <person name="Jetten M.S.M."/>
            <person name="Mascher T."/>
            <person name="Medema M.H."/>
            <person name="Devos D.P."/>
            <person name="Kaster A.-K."/>
            <person name="Ovreas L."/>
            <person name="Rohde M."/>
            <person name="Galperin M.Y."/>
            <person name="Jogler C."/>
        </authorList>
    </citation>
    <scope>NUCLEOTIDE SEQUENCE [LARGE SCALE GENOMIC DNA]</scope>
    <source>
        <strain evidence="2 3">Spa11</strain>
    </source>
</reference>
<evidence type="ECO:0008006" key="4">
    <source>
        <dbReference type="Google" id="ProtNLM"/>
    </source>
</evidence>
<proteinExistence type="predicted"/>
<dbReference type="RefSeq" id="WP_145107309.1">
    <property type="nucleotide sequence ID" value="NZ_CP036349.1"/>
</dbReference>
<keyword evidence="3" id="KW-1185">Reference proteome</keyword>
<sequence precursor="true">MTSKLLLCKRFLCLTTLLVVGGCGGGPDYEVAPVRGVVTVDGKPLAGGRLMFAPVSSGSVKAGKTGFADIQPDGSYAVSTYGSEDGAVVAEHWVTVLGAGSDAAKTQLLGAARVTFPTRQTIRSGDENVIDLPLDAAMVKRFGEGADD</sequence>
<gene>
    <name evidence="2" type="ORF">Spa11_06170</name>
</gene>
<dbReference type="KEGG" id="bmei:Spa11_06170"/>
<evidence type="ECO:0000256" key="1">
    <source>
        <dbReference type="SAM" id="SignalP"/>
    </source>
</evidence>
<feature type="signal peptide" evidence="1">
    <location>
        <begin position="1"/>
        <end position="21"/>
    </location>
</feature>
<organism evidence="2 3">
    <name type="scientific">Botrimarina mediterranea</name>
    <dbReference type="NCBI Taxonomy" id="2528022"/>
    <lineage>
        <taxon>Bacteria</taxon>
        <taxon>Pseudomonadati</taxon>
        <taxon>Planctomycetota</taxon>
        <taxon>Planctomycetia</taxon>
        <taxon>Pirellulales</taxon>
        <taxon>Lacipirellulaceae</taxon>
        <taxon>Botrimarina</taxon>
    </lineage>
</organism>
<name>A0A518K3R5_9BACT</name>
<feature type="chain" id="PRO_5021999276" description="Carboxypeptidase regulatory-like domain-containing protein" evidence="1">
    <location>
        <begin position="22"/>
        <end position="148"/>
    </location>
</feature>
<dbReference type="Proteomes" id="UP000316426">
    <property type="component" value="Chromosome"/>
</dbReference>
<evidence type="ECO:0000313" key="3">
    <source>
        <dbReference type="Proteomes" id="UP000316426"/>
    </source>
</evidence>
<accession>A0A518K3R5</accession>
<dbReference type="PROSITE" id="PS51257">
    <property type="entry name" value="PROKAR_LIPOPROTEIN"/>
    <property type="match status" value="1"/>
</dbReference>
<dbReference type="AlphaFoldDB" id="A0A518K3R5"/>
<keyword evidence="1" id="KW-0732">Signal</keyword>
<protein>
    <recommendedName>
        <fullName evidence="4">Carboxypeptidase regulatory-like domain-containing protein</fullName>
    </recommendedName>
</protein>
<evidence type="ECO:0000313" key="2">
    <source>
        <dbReference type="EMBL" id="QDV72441.1"/>
    </source>
</evidence>